<sequence length="331" mass="36521">MTQPVSDSAVRPRPFWILWGVAALLVFPPFLPVGYTLILFALRLAAALVFLGLAYRGFRQWRQPAAHSLVQTVGASLAVVGGLYVAFQGYDLVAPSNRSIQSLIEAELQAQGADSAAEYRDLKVSDAECQSWSDRWPCKFNVSYTLVSTGEAYIGLTEELEFMRPTGKAVRPAGCEFNFQWSQRLRKTPYYDNALEPIAWGGCYLDPRRKSNEDLEYLNFVKSIQGQKIQRGISIKYAASDAATTTLAFPDADELLKDRIDGKIETINCEDVSDKPDAHAMSCFIGGTRTVETGDALTGMGLGRNSPSQVTDGFSQRVVIAPEGLRWVVKQ</sequence>
<evidence type="ECO:0000256" key="1">
    <source>
        <dbReference type="SAM" id="Phobius"/>
    </source>
</evidence>
<reference evidence="2 3" key="1">
    <citation type="submission" date="2019-12" db="EMBL/GenBank/DDBJ databases">
        <title>Shinella kummerowiae sp. nov., a symbiotic bacterium isolated from root nodules of the herbal legume Kummerowia stipulacea.</title>
        <authorList>
            <person name="Gao J."/>
        </authorList>
    </citation>
    <scope>NUCLEOTIDE SEQUENCE [LARGE SCALE GENOMIC DNA]</scope>
    <source>
        <strain evidence="2 3">CCBAU 25048</strain>
    </source>
</reference>
<comment type="caution">
    <text evidence="2">The sequence shown here is derived from an EMBL/GenBank/DDBJ whole genome shotgun (WGS) entry which is preliminary data.</text>
</comment>
<feature type="transmembrane region" description="Helical" evidence="1">
    <location>
        <begin position="12"/>
        <end position="31"/>
    </location>
</feature>
<keyword evidence="1" id="KW-0472">Membrane</keyword>
<keyword evidence="3" id="KW-1185">Reference proteome</keyword>
<protein>
    <submittedName>
        <fullName evidence="2">Uncharacterized protein</fullName>
    </submittedName>
</protein>
<evidence type="ECO:0000313" key="2">
    <source>
        <dbReference type="EMBL" id="MXN47198.1"/>
    </source>
</evidence>
<evidence type="ECO:0000313" key="3">
    <source>
        <dbReference type="Proteomes" id="UP000435802"/>
    </source>
</evidence>
<dbReference type="EMBL" id="WUMK01000007">
    <property type="protein sequence ID" value="MXN47198.1"/>
    <property type="molecule type" value="Genomic_DNA"/>
</dbReference>
<name>A0A6N8SHR5_9HYPH</name>
<dbReference type="RefSeq" id="WP_160860734.1">
    <property type="nucleotide sequence ID" value="NZ_WUMK01000007.1"/>
</dbReference>
<keyword evidence="1" id="KW-1133">Transmembrane helix</keyword>
<dbReference type="AlphaFoldDB" id="A0A6N8SHR5"/>
<dbReference type="Proteomes" id="UP000435802">
    <property type="component" value="Unassembled WGS sequence"/>
</dbReference>
<accession>A0A6N8SHR5</accession>
<feature type="transmembrane region" description="Helical" evidence="1">
    <location>
        <begin position="37"/>
        <end position="56"/>
    </location>
</feature>
<feature type="transmembrane region" description="Helical" evidence="1">
    <location>
        <begin position="68"/>
        <end position="87"/>
    </location>
</feature>
<gene>
    <name evidence="2" type="ORF">GR138_18535</name>
</gene>
<proteinExistence type="predicted"/>
<organism evidence="2 3">
    <name type="scientific">Shinella kummerowiae</name>
    <dbReference type="NCBI Taxonomy" id="417745"/>
    <lineage>
        <taxon>Bacteria</taxon>
        <taxon>Pseudomonadati</taxon>
        <taxon>Pseudomonadota</taxon>
        <taxon>Alphaproteobacteria</taxon>
        <taxon>Hyphomicrobiales</taxon>
        <taxon>Rhizobiaceae</taxon>
        <taxon>Shinella</taxon>
    </lineage>
</organism>
<dbReference type="OrthoDB" id="10010719at2"/>
<keyword evidence="1" id="KW-0812">Transmembrane</keyword>